<accession>A0A212R3Q4</accession>
<feature type="domain" description="RCK N-terminal" evidence="3">
    <location>
        <begin position="1"/>
        <end position="118"/>
    </location>
</feature>
<dbReference type="PANTHER" id="PTHR43833">
    <property type="entry name" value="POTASSIUM CHANNEL PROTEIN 2-RELATED-RELATED"/>
    <property type="match status" value="1"/>
</dbReference>
<evidence type="ECO:0000256" key="1">
    <source>
        <dbReference type="ARBA" id="ARBA00022538"/>
    </source>
</evidence>
<proteinExistence type="predicted"/>
<dbReference type="InterPro" id="IPR036291">
    <property type="entry name" value="NAD(P)-bd_dom_sf"/>
</dbReference>
<organism evidence="4 5">
    <name type="scientific">Thermoflexus hugenholtzii JAD2</name>
    <dbReference type="NCBI Taxonomy" id="877466"/>
    <lineage>
        <taxon>Bacteria</taxon>
        <taxon>Bacillati</taxon>
        <taxon>Chloroflexota</taxon>
        <taxon>Thermoflexia</taxon>
        <taxon>Thermoflexales</taxon>
        <taxon>Thermoflexaceae</taxon>
        <taxon>Thermoflexus</taxon>
    </lineage>
</organism>
<evidence type="ECO:0000313" key="4">
    <source>
        <dbReference type="EMBL" id="SNB66625.1"/>
    </source>
</evidence>
<name>A0A212R3Q4_9CHLR</name>
<dbReference type="InterPro" id="IPR006036">
    <property type="entry name" value="K_uptake_TrkA"/>
</dbReference>
<dbReference type="InParanoid" id="A0A212R3Q4"/>
<evidence type="ECO:0000259" key="3">
    <source>
        <dbReference type="PROSITE" id="PS51201"/>
    </source>
</evidence>
<keyword evidence="2" id="KW-0630">Potassium</keyword>
<sequence>MRIVILGCGRLGAYLARQFARDGHAVTVIDREREALEALGPDFPGETVVGMGIDAEVLRRAGIEQADVFIAVTGYDNTNIMAAEVAREIFGVPRVITRLNDPLRAEIFQELGLKTVSPTTLAAEAIRKCLED</sequence>
<dbReference type="FunCoup" id="A0A212R3Q4">
    <property type="interactions" value="134"/>
</dbReference>
<dbReference type="GO" id="GO:0005886">
    <property type="term" value="C:plasma membrane"/>
    <property type="evidence" value="ECO:0007669"/>
    <property type="project" value="InterPro"/>
</dbReference>
<dbReference type="Pfam" id="PF02254">
    <property type="entry name" value="TrkA_N"/>
    <property type="match status" value="1"/>
</dbReference>
<keyword evidence="5" id="KW-1185">Reference proteome</keyword>
<dbReference type="PRINTS" id="PR00335">
    <property type="entry name" value="KUPTAKETRKA"/>
</dbReference>
<keyword evidence="1" id="KW-0813">Transport</keyword>
<dbReference type="SUPFAM" id="SSF51735">
    <property type="entry name" value="NAD(P)-binding Rossmann-fold domains"/>
    <property type="match status" value="1"/>
</dbReference>
<protein>
    <submittedName>
        <fullName evidence="4">Trk system potassium uptake protein TrkA</fullName>
    </submittedName>
</protein>
<dbReference type="Gene3D" id="3.40.50.720">
    <property type="entry name" value="NAD(P)-binding Rossmann-like Domain"/>
    <property type="match status" value="1"/>
</dbReference>
<gene>
    <name evidence="4" type="ORF">SAMN02746019_00001640</name>
</gene>
<keyword evidence="1" id="KW-0406">Ion transport</keyword>
<dbReference type="PROSITE" id="PS51201">
    <property type="entry name" value="RCK_N"/>
    <property type="match status" value="1"/>
</dbReference>
<dbReference type="AlphaFoldDB" id="A0A212R3Q4"/>
<dbReference type="EMBL" id="FYEK01000028">
    <property type="protein sequence ID" value="SNB66625.1"/>
    <property type="molecule type" value="Genomic_DNA"/>
</dbReference>
<dbReference type="RefSeq" id="WP_088571411.1">
    <property type="nucleotide sequence ID" value="NZ_FYEK01000028.1"/>
</dbReference>
<dbReference type="InterPro" id="IPR003148">
    <property type="entry name" value="RCK_N"/>
</dbReference>
<keyword evidence="1" id="KW-0633">Potassium transport</keyword>
<dbReference type="GO" id="GO:0015079">
    <property type="term" value="F:potassium ion transmembrane transporter activity"/>
    <property type="evidence" value="ECO:0007669"/>
    <property type="project" value="InterPro"/>
</dbReference>
<dbReference type="InterPro" id="IPR050721">
    <property type="entry name" value="Trk_Ktr_HKT_K-transport"/>
</dbReference>
<dbReference type="PANTHER" id="PTHR43833:SF8">
    <property type="entry name" value="TRK SYSTEM POTASSIUM UPTAKE PROTEIN TRKA"/>
    <property type="match status" value="1"/>
</dbReference>
<evidence type="ECO:0000313" key="5">
    <source>
        <dbReference type="Proteomes" id="UP000197025"/>
    </source>
</evidence>
<reference evidence="5" key="1">
    <citation type="submission" date="2017-06" db="EMBL/GenBank/DDBJ databases">
        <authorList>
            <person name="Varghese N."/>
            <person name="Submissions S."/>
        </authorList>
    </citation>
    <scope>NUCLEOTIDE SEQUENCE [LARGE SCALE GENOMIC DNA]</scope>
    <source>
        <strain evidence="5">JAD2</strain>
    </source>
</reference>
<dbReference type="OrthoDB" id="9775180at2"/>
<evidence type="ECO:0000256" key="2">
    <source>
        <dbReference type="ARBA" id="ARBA00022958"/>
    </source>
</evidence>
<dbReference type="Proteomes" id="UP000197025">
    <property type="component" value="Unassembled WGS sequence"/>
</dbReference>